<dbReference type="Proteomes" id="UP001150941">
    <property type="component" value="Unassembled WGS sequence"/>
</dbReference>
<dbReference type="InterPro" id="IPR001597">
    <property type="entry name" value="ArAA_b-elim_lyase/Thr_aldolase"/>
</dbReference>
<reference evidence="7" key="2">
    <citation type="journal article" date="2023" name="IMA Fungus">
        <title>Comparative genomic study of the Penicillium genus elucidates a diverse pangenome and 15 lateral gene transfer events.</title>
        <authorList>
            <person name="Petersen C."/>
            <person name="Sorensen T."/>
            <person name="Nielsen M.R."/>
            <person name="Sondergaard T.E."/>
            <person name="Sorensen J.L."/>
            <person name="Fitzpatrick D.A."/>
            <person name="Frisvad J.C."/>
            <person name="Nielsen K.L."/>
        </authorList>
    </citation>
    <scope>NUCLEOTIDE SEQUENCE</scope>
    <source>
        <strain evidence="7">IBT 19713</strain>
    </source>
</reference>
<evidence type="ECO:0000256" key="1">
    <source>
        <dbReference type="ARBA" id="ARBA00001933"/>
    </source>
</evidence>
<dbReference type="GO" id="GO:0005829">
    <property type="term" value="C:cytosol"/>
    <property type="evidence" value="ECO:0007669"/>
    <property type="project" value="TreeGrafter"/>
</dbReference>
<evidence type="ECO:0000256" key="3">
    <source>
        <dbReference type="ARBA" id="ARBA00022898"/>
    </source>
</evidence>
<keyword evidence="8" id="KW-1185">Reference proteome</keyword>
<dbReference type="GO" id="GO:0006545">
    <property type="term" value="P:glycine biosynthetic process"/>
    <property type="evidence" value="ECO:0007669"/>
    <property type="project" value="TreeGrafter"/>
</dbReference>
<comment type="caution">
    <text evidence="7">The sequence shown here is derived from an EMBL/GenBank/DDBJ whole genome shotgun (WGS) entry which is preliminary data.</text>
</comment>
<dbReference type="InterPro" id="IPR015421">
    <property type="entry name" value="PyrdxlP-dep_Trfase_major"/>
</dbReference>
<comment type="cofactor">
    <cofactor evidence="1">
        <name>pyridoxal 5'-phosphate</name>
        <dbReference type="ChEBI" id="CHEBI:597326"/>
    </cofactor>
</comment>
<dbReference type="InterPro" id="IPR015422">
    <property type="entry name" value="PyrdxlP-dep_Trfase_small"/>
</dbReference>
<evidence type="ECO:0000256" key="2">
    <source>
        <dbReference type="ARBA" id="ARBA00006966"/>
    </source>
</evidence>
<evidence type="ECO:0000259" key="6">
    <source>
        <dbReference type="Pfam" id="PF01212"/>
    </source>
</evidence>
<dbReference type="AlphaFoldDB" id="A0A9W9U0N8"/>
<organism evidence="7 8">
    <name type="scientific">Penicillium chermesinum</name>
    <dbReference type="NCBI Taxonomy" id="63820"/>
    <lineage>
        <taxon>Eukaryota</taxon>
        <taxon>Fungi</taxon>
        <taxon>Dikarya</taxon>
        <taxon>Ascomycota</taxon>
        <taxon>Pezizomycotina</taxon>
        <taxon>Eurotiomycetes</taxon>
        <taxon>Eurotiomycetidae</taxon>
        <taxon>Eurotiales</taxon>
        <taxon>Aspergillaceae</taxon>
        <taxon>Penicillium</taxon>
    </lineage>
</organism>
<name>A0A9W9U0N8_9EURO</name>
<dbReference type="GO" id="GO:0008732">
    <property type="term" value="F:L-allo-threonine aldolase activity"/>
    <property type="evidence" value="ECO:0007669"/>
    <property type="project" value="TreeGrafter"/>
</dbReference>
<dbReference type="GO" id="GO:0006567">
    <property type="term" value="P:L-threonine catabolic process"/>
    <property type="evidence" value="ECO:0007669"/>
    <property type="project" value="TreeGrafter"/>
</dbReference>
<dbReference type="Gene3D" id="3.90.1150.10">
    <property type="entry name" value="Aspartate Aminotransferase, domain 1"/>
    <property type="match status" value="1"/>
</dbReference>
<dbReference type="InterPro" id="IPR023603">
    <property type="entry name" value="Low_specificity_L-TA-like"/>
</dbReference>
<proteinExistence type="inferred from homology"/>
<sequence length="407" mass="43758">MSSLVSNLKLEGVLSSPSTRKDVPAEACQDKSIFIAEDRLAVRQTAWDSPGQAAYDFRSDYVTSPNGAMLSSIINTSLLDDVMKEDPTTNSFQDFMARLTGHEDSLLVMSGTMGNQVALRTALPAPPYSILCDSRSHILGMEAGGPATLCGALLEGVFPCNGHHLTIEDVKKHATLREDVYDCPTRIISLENTLSGTIMPLEDIRVISSWARSQNPPIHMHLDGARLWEAVAAGAGSLKAYTSCFDSVSLCFTKGLGAPIGSIVIGSSSFIKRARWMRKLLGGGIRAAGIVSAPARVAVEHVFLGGHLRASQDSAKQLSKLWLSLGGKLQYPTETNMIWLDLDAAGIDKERFADLAQNAGVKTMRGRLQGRLIIHYQICDHALHVLADLFVSLLAGNGGSIAKNNEG</sequence>
<dbReference type="PIRSF" id="PIRSF017617">
    <property type="entry name" value="Thr_aldolase"/>
    <property type="match status" value="1"/>
</dbReference>
<evidence type="ECO:0000313" key="7">
    <source>
        <dbReference type="EMBL" id="KAJ5249261.1"/>
    </source>
</evidence>
<feature type="modified residue" description="N6-(pyridoxal phosphate)lysine" evidence="5">
    <location>
        <position position="254"/>
    </location>
</feature>
<dbReference type="RefSeq" id="XP_058336040.1">
    <property type="nucleotide sequence ID" value="XM_058470009.1"/>
</dbReference>
<keyword evidence="4" id="KW-0456">Lyase</keyword>
<evidence type="ECO:0000256" key="5">
    <source>
        <dbReference type="PIRSR" id="PIRSR017617-1"/>
    </source>
</evidence>
<dbReference type="EMBL" id="JAPQKS010000001">
    <property type="protein sequence ID" value="KAJ5249261.1"/>
    <property type="molecule type" value="Genomic_DNA"/>
</dbReference>
<protein>
    <submittedName>
        <fullName evidence="7">L-allo-threonine aldolase</fullName>
    </submittedName>
</protein>
<keyword evidence="3" id="KW-0663">Pyridoxal phosphate</keyword>
<dbReference type="GeneID" id="83197312"/>
<dbReference type="PANTHER" id="PTHR48097:SF9">
    <property type="entry name" value="L-THREONINE ALDOLASE"/>
    <property type="match status" value="1"/>
</dbReference>
<dbReference type="FunFam" id="3.40.640.10:FF:000030">
    <property type="entry name" value="Low-specificity L-threonine aldolase"/>
    <property type="match status" value="1"/>
</dbReference>
<accession>A0A9W9U0N8</accession>
<dbReference type="Gene3D" id="3.40.640.10">
    <property type="entry name" value="Type I PLP-dependent aspartate aminotransferase-like (Major domain)"/>
    <property type="match status" value="1"/>
</dbReference>
<dbReference type="PANTHER" id="PTHR48097">
    <property type="entry name" value="L-THREONINE ALDOLASE-RELATED"/>
    <property type="match status" value="1"/>
</dbReference>
<dbReference type="SUPFAM" id="SSF53383">
    <property type="entry name" value="PLP-dependent transferases"/>
    <property type="match status" value="1"/>
</dbReference>
<dbReference type="OrthoDB" id="10261951at2759"/>
<comment type="similarity">
    <text evidence="2">Belongs to the threonine aldolase family.</text>
</comment>
<gene>
    <name evidence="7" type="ORF">N7468_000712</name>
</gene>
<dbReference type="InterPro" id="IPR015424">
    <property type="entry name" value="PyrdxlP-dep_Trfase"/>
</dbReference>
<feature type="domain" description="Aromatic amino acid beta-eliminating lyase/threonine aldolase" evidence="6">
    <location>
        <begin position="56"/>
        <end position="343"/>
    </location>
</feature>
<dbReference type="Pfam" id="PF01212">
    <property type="entry name" value="Beta_elim_lyase"/>
    <property type="match status" value="1"/>
</dbReference>
<evidence type="ECO:0000313" key="8">
    <source>
        <dbReference type="Proteomes" id="UP001150941"/>
    </source>
</evidence>
<evidence type="ECO:0000256" key="4">
    <source>
        <dbReference type="ARBA" id="ARBA00023239"/>
    </source>
</evidence>
<reference evidence="7" key="1">
    <citation type="submission" date="2022-11" db="EMBL/GenBank/DDBJ databases">
        <authorList>
            <person name="Petersen C."/>
        </authorList>
    </citation>
    <scope>NUCLEOTIDE SEQUENCE</scope>
    <source>
        <strain evidence="7">IBT 19713</strain>
    </source>
</reference>